<dbReference type="HOGENOM" id="CLU_537490_0_0_1"/>
<gene>
    <name evidence="2" type="ORF">H072_7791</name>
</gene>
<reference evidence="2 3" key="1">
    <citation type="journal article" date="2013" name="PLoS Genet.">
        <title>Genomic mechanisms accounting for the adaptation to parasitism in nematode-trapping fungi.</title>
        <authorList>
            <person name="Meerupati T."/>
            <person name="Andersson K.M."/>
            <person name="Friman E."/>
            <person name="Kumar D."/>
            <person name="Tunlid A."/>
            <person name="Ahren D."/>
        </authorList>
    </citation>
    <scope>NUCLEOTIDE SEQUENCE [LARGE SCALE GENOMIC DNA]</scope>
    <source>
        <strain evidence="2 3">CBS 200.50</strain>
    </source>
</reference>
<proteinExistence type="predicted"/>
<keyword evidence="3" id="KW-1185">Reference proteome</keyword>
<evidence type="ECO:0000313" key="3">
    <source>
        <dbReference type="Proteomes" id="UP000015100"/>
    </source>
</evidence>
<feature type="compositionally biased region" description="Basic and acidic residues" evidence="1">
    <location>
        <begin position="22"/>
        <end position="31"/>
    </location>
</feature>
<sequence>MAQIPNVLQPDTSAHGAPHVGQHAEQEHEQTGDIDGARQTTLPPELLRMIFQYAKQVVKQDFLRLNEIENYSLQILFNRLRSARVQVINISNAIFLGSDTLARLQECLVNPHTVSTQIHTTYSSDSEVSCWSNLRSLTIRYTNFTRSWCTPLNSLSELLYGNHATLKSLSVELHTVETEDHSMGIPALIESLQETSGHISDPELFRNTIRQVLVEEKTPLPPNLPILQQLRFSGVPELPMFYNMAGEDFIQLQFLRVLHIVDCSGVDGLLEQISDKLVSLKSLALLHSCYWDSIKQVIPNLPPLHSLLLSIPRHTHEEIRDITFYDITKKHERTLRSLSLQVDEHYFAGGSFGDAFNRWLNKGETTIEERLCDLQELSISVPNYIMDVPVFPSLRILRIVGDIDHFESDELFGEVAVLEKYMKDVTRAGDPSKHKCNPSLELVVFGESCENFGGIHIPKYFLTEYMVNRIGELRPVISPVKFRKVQELFPNSPILDYDVKEWVWSEV</sequence>
<dbReference type="AlphaFoldDB" id="S8A6L0"/>
<evidence type="ECO:0000313" key="2">
    <source>
        <dbReference type="EMBL" id="EPS38469.1"/>
    </source>
</evidence>
<evidence type="ECO:0000256" key="1">
    <source>
        <dbReference type="SAM" id="MobiDB-lite"/>
    </source>
</evidence>
<dbReference type="Gene3D" id="3.80.10.10">
    <property type="entry name" value="Ribonuclease Inhibitor"/>
    <property type="match status" value="1"/>
</dbReference>
<dbReference type="eggNOG" id="ENOG502SY4K">
    <property type="taxonomic scope" value="Eukaryota"/>
</dbReference>
<comment type="caution">
    <text evidence="2">The sequence shown here is derived from an EMBL/GenBank/DDBJ whole genome shotgun (WGS) entry which is preliminary data.</text>
</comment>
<dbReference type="InterPro" id="IPR032675">
    <property type="entry name" value="LRR_dom_sf"/>
</dbReference>
<feature type="region of interest" description="Disordered" evidence="1">
    <location>
        <begin position="1"/>
        <end position="38"/>
    </location>
</feature>
<reference evidence="3" key="2">
    <citation type="submission" date="2013-04" db="EMBL/GenBank/DDBJ databases">
        <title>Genomic mechanisms accounting for the adaptation to parasitism in nematode-trapping fungi.</title>
        <authorList>
            <person name="Ahren D.G."/>
        </authorList>
    </citation>
    <scope>NUCLEOTIDE SEQUENCE [LARGE SCALE GENOMIC DNA]</scope>
    <source>
        <strain evidence="3">CBS 200.50</strain>
    </source>
</reference>
<organism evidence="2 3">
    <name type="scientific">Dactylellina haptotyla (strain CBS 200.50)</name>
    <name type="common">Nematode-trapping fungus</name>
    <name type="synonym">Monacrosporium haptotylum</name>
    <dbReference type="NCBI Taxonomy" id="1284197"/>
    <lineage>
        <taxon>Eukaryota</taxon>
        <taxon>Fungi</taxon>
        <taxon>Dikarya</taxon>
        <taxon>Ascomycota</taxon>
        <taxon>Pezizomycotina</taxon>
        <taxon>Orbiliomycetes</taxon>
        <taxon>Orbiliales</taxon>
        <taxon>Orbiliaceae</taxon>
        <taxon>Dactylellina</taxon>
    </lineage>
</organism>
<dbReference type="Proteomes" id="UP000015100">
    <property type="component" value="Unassembled WGS sequence"/>
</dbReference>
<accession>S8A6L0</accession>
<dbReference type="EMBL" id="AQGS01000546">
    <property type="protein sequence ID" value="EPS38469.1"/>
    <property type="molecule type" value="Genomic_DNA"/>
</dbReference>
<dbReference type="SUPFAM" id="SSF52047">
    <property type="entry name" value="RNI-like"/>
    <property type="match status" value="1"/>
</dbReference>
<name>S8A6L0_DACHA</name>
<protein>
    <submittedName>
        <fullName evidence="2">Uncharacterized protein</fullName>
    </submittedName>
</protein>